<dbReference type="RefSeq" id="WP_307389256.1">
    <property type="nucleotide sequence ID" value="NZ_BAAADK010000009.1"/>
</dbReference>
<evidence type="ECO:0000313" key="3">
    <source>
        <dbReference type="EMBL" id="MDQ0164115.1"/>
    </source>
</evidence>
<proteinExistence type="predicted"/>
<reference evidence="3 4" key="1">
    <citation type="submission" date="2023-07" db="EMBL/GenBank/DDBJ databases">
        <title>Genomic Encyclopedia of Type Strains, Phase IV (KMG-IV): sequencing the most valuable type-strain genomes for metagenomic binning, comparative biology and taxonomic classification.</title>
        <authorList>
            <person name="Goeker M."/>
        </authorList>
    </citation>
    <scope>NUCLEOTIDE SEQUENCE [LARGE SCALE GENOMIC DNA]</scope>
    <source>
        <strain evidence="3 4">DSM 12751</strain>
    </source>
</reference>
<keyword evidence="1" id="KW-1133">Transmembrane helix</keyword>
<dbReference type="EMBL" id="JAUSTY010000001">
    <property type="protein sequence ID" value="MDQ0164115.1"/>
    <property type="molecule type" value="Genomic_DNA"/>
</dbReference>
<feature type="transmembrane region" description="Helical" evidence="1">
    <location>
        <begin position="6"/>
        <end position="26"/>
    </location>
</feature>
<evidence type="ECO:0000256" key="1">
    <source>
        <dbReference type="SAM" id="Phobius"/>
    </source>
</evidence>
<dbReference type="SUPFAM" id="SSF116726">
    <property type="entry name" value="TrkA C-terminal domain-like"/>
    <property type="match status" value="1"/>
</dbReference>
<sequence>MSWLFLLLIFTLLVIIIEVATIILEATGLSKNVARFQAISLLTNTGYTTTEAELITKHPVRRKIAETLIVFGTIAFAVILALIINIVNEQFRYDQVLLGLIILALVFLFFRLRYVKDRMIKRFKGEIEKHLTLQEAFQLGDSEMVAVVRLTHRHKRLFFPLKHLDLAHRFDVHILTISRERRNGDKIETELVKQPTGRTVLQEGDQLLVFGNIHHLKDVFGGALDS</sequence>
<feature type="transmembrane region" description="Helical" evidence="1">
    <location>
        <begin position="96"/>
        <end position="114"/>
    </location>
</feature>
<dbReference type="InterPro" id="IPR006037">
    <property type="entry name" value="RCK_C"/>
</dbReference>
<evidence type="ECO:0000259" key="2">
    <source>
        <dbReference type="Pfam" id="PF02080"/>
    </source>
</evidence>
<name>A0ABT9VU17_9BACI</name>
<accession>A0ABT9VU17</accession>
<keyword evidence="1" id="KW-0472">Membrane</keyword>
<feature type="domain" description="RCK C-terminal" evidence="2">
    <location>
        <begin position="161"/>
        <end position="219"/>
    </location>
</feature>
<keyword evidence="1" id="KW-0812">Transmembrane</keyword>
<feature type="transmembrane region" description="Helical" evidence="1">
    <location>
        <begin position="64"/>
        <end position="84"/>
    </location>
</feature>
<protein>
    <recommendedName>
        <fullName evidence="2">RCK C-terminal domain-containing protein</fullName>
    </recommendedName>
</protein>
<dbReference type="Gene3D" id="3.30.70.1450">
    <property type="entry name" value="Regulator of K+ conductance, C-terminal domain"/>
    <property type="match status" value="1"/>
</dbReference>
<comment type="caution">
    <text evidence="3">The sequence shown here is derived from an EMBL/GenBank/DDBJ whole genome shotgun (WGS) entry which is preliminary data.</text>
</comment>
<organism evidence="3 4">
    <name type="scientific">Caldalkalibacillus horti</name>
    <dbReference type="NCBI Taxonomy" id="77523"/>
    <lineage>
        <taxon>Bacteria</taxon>
        <taxon>Bacillati</taxon>
        <taxon>Bacillota</taxon>
        <taxon>Bacilli</taxon>
        <taxon>Bacillales</taxon>
        <taxon>Bacillaceae</taxon>
        <taxon>Caldalkalibacillus</taxon>
    </lineage>
</organism>
<keyword evidence="4" id="KW-1185">Reference proteome</keyword>
<dbReference type="InterPro" id="IPR036721">
    <property type="entry name" value="RCK_C_sf"/>
</dbReference>
<gene>
    <name evidence="3" type="ORF">J2S11_000014</name>
</gene>
<dbReference type="Proteomes" id="UP001235840">
    <property type="component" value="Unassembled WGS sequence"/>
</dbReference>
<dbReference type="Pfam" id="PF02080">
    <property type="entry name" value="TrkA_C"/>
    <property type="match status" value="1"/>
</dbReference>
<evidence type="ECO:0000313" key="4">
    <source>
        <dbReference type="Proteomes" id="UP001235840"/>
    </source>
</evidence>